<dbReference type="Pfam" id="PF13456">
    <property type="entry name" value="RVT_3"/>
    <property type="match status" value="1"/>
</dbReference>
<sequence length="162" mass="18200">MASISYVRRITNNVAEYQGLLTGLRYAAAHSLMGLQVVGDSNLILGQLSAWRLPRARHLQGYYAQCRLLADRLMVTTWDHHLRQFNKMADKLANLAMDSKLSIQVAAEDIQKLPSQWSPVLELLQGDVEHWVDTNPDMEDLGRPSLPMARENTRASAGTSQK</sequence>
<feature type="region of interest" description="Disordered" evidence="1">
    <location>
        <begin position="135"/>
        <end position="162"/>
    </location>
</feature>
<accession>A0A9W7CU04</accession>
<dbReference type="Proteomes" id="UP001165121">
    <property type="component" value="Unassembled WGS sequence"/>
</dbReference>
<dbReference type="Gene3D" id="3.30.420.10">
    <property type="entry name" value="Ribonuclease H-like superfamily/Ribonuclease H"/>
    <property type="match status" value="1"/>
</dbReference>
<feature type="domain" description="RNase H type-1" evidence="2">
    <location>
        <begin position="8"/>
        <end position="96"/>
    </location>
</feature>
<keyword evidence="4" id="KW-1185">Reference proteome</keyword>
<dbReference type="PANTHER" id="PTHR46387:SF2">
    <property type="entry name" value="RIBONUCLEASE HI"/>
    <property type="match status" value="1"/>
</dbReference>
<dbReference type="OrthoDB" id="122355at2759"/>
<dbReference type="AlphaFoldDB" id="A0A9W7CU04"/>
<dbReference type="GO" id="GO:0004523">
    <property type="term" value="F:RNA-DNA hybrid ribonuclease activity"/>
    <property type="evidence" value="ECO:0007669"/>
    <property type="project" value="InterPro"/>
</dbReference>
<comment type="caution">
    <text evidence="3">The sequence shown here is derived from an EMBL/GenBank/DDBJ whole genome shotgun (WGS) entry which is preliminary data.</text>
</comment>
<gene>
    <name evidence="3" type="ORF">Pfra01_001117900</name>
</gene>
<dbReference type="SUPFAM" id="SSF53098">
    <property type="entry name" value="Ribonuclease H-like"/>
    <property type="match status" value="1"/>
</dbReference>
<reference evidence="3" key="1">
    <citation type="submission" date="2023-04" db="EMBL/GenBank/DDBJ databases">
        <title>Phytophthora fragariaefolia NBRC 109709.</title>
        <authorList>
            <person name="Ichikawa N."/>
            <person name="Sato H."/>
            <person name="Tonouchi N."/>
        </authorList>
    </citation>
    <scope>NUCLEOTIDE SEQUENCE</scope>
    <source>
        <strain evidence="3">NBRC 109709</strain>
    </source>
</reference>
<evidence type="ECO:0000313" key="4">
    <source>
        <dbReference type="Proteomes" id="UP001165121"/>
    </source>
</evidence>
<name>A0A9W7CU04_9STRA</name>
<evidence type="ECO:0000259" key="2">
    <source>
        <dbReference type="Pfam" id="PF13456"/>
    </source>
</evidence>
<evidence type="ECO:0000256" key="1">
    <source>
        <dbReference type="SAM" id="MobiDB-lite"/>
    </source>
</evidence>
<protein>
    <submittedName>
        <fullName evidence="3">Unnamed protein product</fullName>
    </submittedName>
</protein>
<proteinExistence type="predicted"/>
<organism evidence="3 4">
    <name type="scientific">Phytophthora fragariaefolia</name>
    <dbReference type="NCBI Taxonomy" id="1490495"/>
    <lineage>
        <taxon>Eukaryota</taxon>
        <taxon>Sar</taxon>
        <taxon>Stramenopiles</taxon>
        <taxon>Oomycota</taxon>
        <taxon>Peronosporomycetes</taxon>
        <taxon>Peronosporales</taxon>
        <taxon>Peronosporaceae</taxon>
        <taxon>Phytophthora</taxon>
    </lineage>
</organism>
<dbReference type="InterPro" id="IPR036397">
    <property type="entry name" value="RNaseH_sf"/>
</dbReference>
<dbReference type="InterPro" id="IPR002156">
    <property type="entry name" value="RNaseH_domain"/>
</dbReference>
<dbReference type="InterPro" id="IPR012337">
    <property type="entry name" value="RNaseH-like_sf"/>
</dbReference>
<dbReference type="GO" id="GO:0003676">
    <property type="term" value="F:nucleic acid binding"/>
    <property type="evidence" value="ECO:0007669"/>
    <property type="project" value="InterPro"/>
</dbReference>
<dbReference type="PANTHER" id="PTHR46387">
    <property type="entry name" value="POLYNUCLEOTIDYL TRANSFERASE, RIBONUCLEASE H-LIKE SUPERFAMILY PROTEIN"/>
    <property type="match status" value="1"/>
</dbReference>
<dbReference type="EMBL" id="BSXT01001097">
    <property type="protein sequence ID" value="GMF38586.1"/>
    <property type="molecule type" value="Genomic_DNA"/>
</dbReference>
<evidence type="ECO:0000313" key="3">
    <source>
        <dbReference type="EMBL" id="GMF38586.1"/>
    </source>
</evidence>